<feature type="compositionally biased region" description="Polar residues" evidence="1">
    <location>
        <begin position="269"/>
        <end position="286"/>
    </location>
</feature>
<evidence type="ECO:0008006" key="4">
    <source>
        <dbReference type="Google" id="ProtNLM"/>
    </source>
</evidence>
<feature type="region of interest" description="Disordered" evidence="1">
    <location>
        <begin position="67"/>
        <end position="87"/>
    </location>
</feature>
<feature type="compositionally biased region" description="Low complexity" evidence="1">
    <location>
        <begin position="258"/>
        <end position="268"/>
    </location>
</feature>
<sequence>MSANDSFPQKGLVVPTEDVKDDNMLGMTHAILDDVFYNIIHDIVLQTHREEKIARATSAAIIVHQKASQVNSNSPDDSPSPAGESTKLQKVETEAALYENGNIYLKGNPLATTSEIRCSKCGLPRLLHPTDGNGARKPEPGVEYCKKRPFIDKPHHDIYGQTFQPEGPGRGKKKKDMINPLKPKEGTSNGSQDSPATSPPPGEGPQKPIPFPHAKCQHCGQFLPVRRMNGHMLKCIGGGGRNSSRDALKKIQNGNGNGSQNGYASGGSRQSTPAPSSQPNNKNRSSPNKRDPGEDFDSNSSPQKKQKKIIKKPIIKKLKAPGMSKSASQHSASGLSFESKPPPSDDEPEEDDDDYWDRKAALKNKKKNPIIKKIIKPVKKDEKNWVGKMKAEAKLPPILPPDTIKVKLDVNRKPESREESESSQTLSSP</sequence>
<reference evidence="2 3" key="1">
    <citation type="submission" date="2016-05" db="EMBL/GenBank/DDBJ databases">
        <title>A degradative enzymes factory behind the ericoid mycorrhizal symbiosis.</title>
        <authorList>
            <consortium name="DOE Joint Genome Institute"/>
            <person name="Martino E."/>
            <person name="Morin E."/>
            <person name="Grelet G."/>
            <person name="Kuo A."/>
            <person name="Kohler A."/>
            <person name="Daghino S."/>
            <person name="Barry K."/>
            <person name="Choi C."/>
            <person name="Cichocki N."/>
            <person name="Clum A."/>
            <person name="Copeland A."/>
            <person name="Hainaut M."/>
            <person name="Haridas S."/>
            <person name="Labutti K."/>
            <person name="Lindquist E."/>
            <person name="Lipzen A."/>
            <person name="Khouja H.-R."/>
            <person name="Murat C."/>
            <person name="Ohm R."/>
            <person name="Olson A."/>
            <person name="Spatafora J."/>
            <person name="Veneault-Fourrey C."/>
            <person name="Henrissat B."/>
            <person name="Grigoriev I."/>
            <person name="Martin F."/>
            <person name="Perotto S."/>
        </authorList>
    </citation>
    <scope>NUCLEOTIDE SEQUENCE [LARGE SCALE GENOMIC DNA]</scope>
    <source>
        <strain evidence="2 3">UAMH 7357</strain>
    </source>
</reference>
<accession>A0A2J6QNQ3</accession>
<feature type="compositionally biased region" description="Pro residues" evidence="1">
    <location>
        <begin position="197"/>
        <end position="211"/>
    </location>
</feature>
<proteinExistence type="predicted"/>
<dbReference type="STRING" id="1745343.A0A2J6QNQ3"/>
<evidence type="ECO:0000313" key="2">
    <source>
        <dbReference type="EMBL" id="PMD27896.1"/>
    </source>
</evidence>
<evidence type="ECO:0000256" key="1">
    <source>
        <dbReference type="SAM" id="MobiDB-lite"/>
    </source>
</evidence>
<keyword evidence="3" id="KW-1185">Reference proteome</keyword>
<feature type="compositionally biased region" description="Polar residues" evidence="1">
    <location>
        <begin position="325"/>
        <end position="336"/>
    </location>
</feature>
<feature type="compositionally biased region" description="Low complexity" evidence="1">
    <location>
        <begin position="71"/>
        <end position="81"/>
    </location>
</feature>
<feature type="region of interest" description="Disordered" evidence="1">
    <location>
        <begin position="396"/>
        <end position="429"/>
    </location>
</feature>
<protein>
    <recommendedName>
        <fullName evidence="4">Transcriptional activator</fullName>
    </recommendedName>
</protein>
<feature type="compositionally biased region" description="Polar residues" evidence="1">
    <location>
        <begin position="186"/>
        <end position="196"/>
    </location>
</feature>
<feature type="compositionally biased region" description="Basic residues" evidence="1">
    <location>
        <begin position="304"/>
        <end position="319"/>
    </location>
</feature>
<evidence type="ECO:0000313" key="3">
    <source>
        <dbReference type="Proteomes" id="UP000235672"/>
    </source>
</evidence>
<gene>
    <name evidence="2" type="ORF">NA56DRAFT_150508</name>
</gene>
<name>A0A2J6QNQ3_9HELO</name>
<feature type="compositionally biased region" description="Acidic residues" evidence="1">
    <location>
        <begin position="344"/>
        <end position="355"/>
    </location>
</feature>
<dbReference type="OrthoDB" id="21557at2759"/>
<feature type="compositionally biased region" description="Basic and acidic residues" evidence="1">
    <location>
        <begin position="404"/>
        <end position="420"/>
    </location>
</feature>
<organism evidence="2 3">
    <name type="scientific">Hyaloscypha hepaticicola</name>
    <dbReference type="NCBI Taxonomy" id="2082293"/>
    <lineage>
        <taxon>Eukaryota</taxon>
        <taxon>Fungi</taxon>
        <taxon>Dikarya</taxon>
        <taxon>Ascomycota</taxon>
        <taxon>Pezizomycotina</taxon>
        <taxon>Leotiomycetes</taxon>
        <taxon>Helotiales</taxon>
        <taxon>Hyaloscyphaceae</taxon>
        <taxon>Hyaloscypha</taxon>
    </lineage>
</organism>
<dbReference type="Proteomes" id="UP000235672">
    <property type="component" value="Unassembled WGS sequence"/>
</dbReference>
<feature type="region of interest" description="Disordered" evidence="1">
    <location>
        <begin position="237"/>
        <end position="363"/>
    </location>
</feature>
<dbReference type="EMBL" id="KZ613465">
    <property type="protein sequence ID" value="PMD27896.1"/>
    <property type="molecule type" value="Genomic_DNA"/>
</dbReference>
<feature type="region of interest" description="Disordered" evidence="1">
    <location>
        <begin position="153"/>
        <end position="212"/>
    </location>
</feature>
<dbReference type="AlphaFoldDB" id="A0A2J6QNQ3"/>